<comment type="caution">
    <text evidence="2">The sequence shown here is derived from an EMBL/GenBank/DDBJ whole genome shotgun (WGS) entry which is preliminary data.</text>
</comment>
<dbReference type="OrthoDB" id="329419at2"/>
<evidence type="ECO:0000313" key="2">
    <source>
        <dbReference type="EMBL" id="RTR39696.1"/>
    </source>
</evidence>
<accession>A0A3S0IP83</accession>
<evidence type="ECO:0000256" key="1">
    <source>
        <dbReference type="SAM" id="MobiDB-lite"/>
    </source>
</evidence>
<sequence length="149" mass="16359">MSSWILVADSAHARLFNAETTKSALSEIEDMIHPEAQQHEQKLTSDLPGSQAGGATDSHHSVGGKTAPKEYEAVKFARELCKYLEAAHYSQKFSQLIVVAAPTFLGHLRKEMSSNVAKVITLEIDKDIVEQDVNSIRGHLPTILPHLTT</sequence>
<dbReference type="Proteomes" id="UP000267448">
    <property type="component" value="Unassembled WGS sequence"/>
</dbReference>
<reference evidence="2 3" key="1">
    <citation type="submission" date="2018-12" db="EMBL/GenBank/DDBJ databases">
        <authorList>
            <person name="Yu L."/>
        </authorList>
    </citation>
    <scope>NUCLEOTIDE SEQUENCE [LARGE SCALE GENOMIC DNA]</scope>
    <source>
        <strain evidence="2 3">HAW-EB2</strain>
    </source>
</reference>
<evidence type="ECO:0000313" key="3">
    <source>
        <dbReference type="Proteomes" id="UP000267448"/>
    </source>
</evidence>
<dbReference type="EMBL" id="RXNU01000003">
    <property type="protein sequence ID" value="RTR39696.1"/>
    <property type="molecule type" value="Genomic_DNA"/>
</dbReference>
<organism evidence="2 3">
    <name type="scientific">Shewanella canadensis</name>
    <dbReference type="NCBI Taxonomy" id="271096"/>
    <lineage>
        <taxon>Bacteria</taxon>
        <taxon>Pseudomonadati</taxon>
        <taxon>Pseudomonadota</taxon>
        <taxon>Gammaproteobacteria</taxon>
        <taxon>Alteromonadales</taxon>
        <taxon>Shewanellaceae</taxon>
        <taxon>Shewanella</taxon>
    </lineage>
</organism>
<gene>
    <name evidence="2" type="ORF">EKG38_07815</name>
</gene>
<protein>
    <submittedName>
        <fullName evidence="2">Host attachment protein</fullName>
    </submittedName>
</protein>
<name>A0A3S0IP83_9GAMM</name>
<proteinExistence type="predicted"/>
<keyword evidence="3" id="KW-1185">Reference proteome</keyword>
<dbReference type="InterPro" id="IPR019291">
    <property type="entry name" value="Host_attachment_protein"/>
</dbReference>
<dbReference type="AlphaFoldDB" id="A0A3S0IP83"/>
<dbReference type="RefSeq" id="WP_126519709.1">
    <property type="nucleotide sequence ID" value="NZ_RXNU01000003.1"/>
</dbReference>
<dbReference type="Pfam" id="PF10116">
    <property type="entry name" value="Host_attach"/>
    <property type="match status" value="1"/>
</dbReference>
<feature type="region of interest" description="Disordered" evidence="1">
    <location>
        <begin position="38"/>
        <end position="66"/>
    </location>
</feature>